<name>A0ABQ6N8U7_9STRA</name>
<protein>
    <submittedName>
        <fullName evidence="2">Uncharacterized protein</fullName>
    </submittedName>
</protein>
<organism evidence="2 3">
    <name type="scientific">Tetraparma gracilis</name>
    <dbReference type="NCBI Taxonomy" id="2962635"/>
    <lineage>
        <taxon>Eukaryota</taxon>
        <taxon>Sar</taxon>
        <taxon>Stramenopiles</taxon>
        <taxon>Ochrophyta</taxon>
        <taxon>Bolidophyceae</taxon>
        <taxon>Parmales</taxon>
        <taxon>Triparmaceae</taxon>
        <taxon>Tetraparma</taxon>
    </lineage>
</organism>
<proteinExistence type="predicted"/>
<gene>
    <name evidence="2" type="ORF">TeGR_g13003</name>
</gene>
<dbReference type="Proteomes" id="UP001165060">
    <property type="component" value="Unassembled WGS sequence"/>
</dbReference>
<feature type="region of interest" description="Disordered" evidence="1">
    <location>
        <begin position="41"/>
        <end position="68"/>
    </location>
</feature>
<evidence type="ECO:0000313" key="2">
    <source>
        <dbReference type="EMBL" id="GMI50864.1"/>
    </source>
</evidence>
<sequence>MFPSSVACELLADLQARSGVLAGSVGETEWEEGRFVMKRLAAKAKKGKRGTKKSGNRGRGKRAGAGGGSLEDVLRAGWAAAEGSFEAMLASSGAGASEEPGEKPAEPVETAAASEQELVEEAASEERFMDGSGPLLAPLSELEPSLPSLSLKDLAELLRCLKRLSFKHQPTLSHIESSAASLVKQAVDNDSDRFYLSGMLSSLASLRAPSPELFGAVSDNSEALFPVGTPPQRVSTALWSAARLGEEMPGLVGILATEGGAEL</sequence>
<evidence type="ECO:0000313" key="3">
    <source>
        <dbReference type="Proteomes" id="UP001165060"/>
    </source>
</evidence>
<dbReference type="EMBL" id="BRYB01006520">
    <property type="protein sequence ID" value="GMI50864.1"/>
    <property type="molecule type" value="Genomic_DNA"/>
</dbReference>
<feature type="compositionally biased region" description="Basic residues" evidence="1">
    <location>
        <begin position="41"/>
        <end position="62"/>
    </location>
</feature>
<keyword evidence="3" id="KW-1185">Reference proteome</keyword>
<reference evidence="2 3" key="1">
    <citation type="journal article" date="2023" name="Commun. Biol.">
        <title>Genome analysis of Parmales, the sister group of diatoms, reveals the evolutionary specialization of diatoms from phago-mixotrophs to photoautotrophs.</title>
        <authorList>
            <person name="Ban H."/>
            <person name="Sato S."/>
            <person name="Yoshikawa S."/>
            <person name="Yamada K."/>
            <person name="Nakamura Y."/>
            <person name="Ichinomiya M."/>
            <person name="Sato N."/>
            <person name="Blanc-Mathieu R."/>
            <person name="Endo H."/>
            <person name="Kuwata A."/>
            <person name="Ogata H."/>
        </authorList>
    </citation>
    <scope>NUCLEOTIDE SEQUENCE [LARGE SCALE GENOMIC DNA]</scope>
</reference>
<evidence type="ECO:0000256" key="1">
    <source>
        <dbReference type="SAM" id="MobiDB-lite"/>
    </source>
</evidence>
<feature type="region of interest" description="Disordered" evidence="1">
    <location>
        <begin position="90"/>
        <end position="115"/>
    </location>
</feature>
<accession>A0ABQ6N8U7</accession>
<comment type="caution">
    <text evidence="2">The sequence shown here is derived from an EMBL/GenBank/DDBJ whole genome shotgun (WGS) entry which is preliminary data.</text>
</comment>